<protein>
    <submittedName>
        <fullName evidence="1">Uncharacterized protein</fullName>
    </submittedName>
</protein>
<dbReference type="Proteomes" id="UP000253594">
    <property type="component" value="Unassembled WGS sequence"/>
</dbReference>
<comment type="caution">
    <text evidence="1">The sequence shown here is derived from an EMBL/GenBank/DDBJ whole genome shotgun (WGS) entry which is preliminary data.</text>
</comment>
<dbReference type="EMBL" id="QORE01003512">
    <property type="protein sequence ID" value="RCI69022.1"/>
    <property type="molecule type" value="Genomic_DNA"/>
</dbReference>
<organism evidence="1 2">
    <name type="scientific">Pseudomonas aeruginosa</name>
    <dbReference type="NCBI Taxonomy" id="287"/>
    <lineage>
        <taxon>Bacteria</taxon>
        <taxon>Pseudomonadati</taxon>
        <taxon>Pseudomonadota</taxon>
        <taxon>Gammaproteobacteria</taxon>
        <taxon>Pseudomonadales</taxon>
        <taxon>Pseudomonadaceae</taxon>
        <taxon>Pseudomonas</taxon>
    </lineage>
</organism>
<reference evidence="1 2" key="1">
    <citation type="submission" date="2018-07" db="EMBL/GenBank/DDBJ databases">
        <title>Mechanisms of high-level aminoglycoside resistance among Gram-negative pathogens in Brazil.</title>
        <authorList>
            <person name="Ballaben A.S."/>
            <person name="Darini A.L.C."/>
            <person name="Doi Y."/>
        </authorList>
    </citation>
    <scope>NUCLEOTIDE SEQUENCE [LARGE SCALE GENOMIC DNA]</scope>
    <source>
        <strain evidence="1 2">B2-305</strain>
    </source>
</reference>
<gene>
    <name evidence="1" type="ORF">DT376_42145</name>
</gene>
<proteinExistence type="predicted"/>
<name>A0A367LVA0_PSEAI</name>
<evidence type="ECO:0000313" key="2">
    <source>
        <dbReference type="Proteomes" id="UP000253594"/>
    </source>
</evidence>
<evidence type="ECO:0000313" key="1">
    <source>
        <dbReference type="EMBL" id="RCI69022.1"/>
    </source>
</evidence>
<sequence>MSSKDENKKNSLMDLATLDDFARINPASIMAMSNSLHFHTLEHTFREAAQTAKNAGDVAAFR</sequence>
<dbReference type="AlphaFoldDB" id="A0A367LVA0"/>
<feature type="non-terminal residue" evidence="1">
    <location>
        <position position="62"/>
    </location>
</feature>
<accession>A0A367LVA0</accession>